<dbReference type="InParanoid" id="A0A7N2LP84"/>
<sequence>MEAIERLVFQLGELHKLEKAHWNLEAFPKMPNLKLLIIHDVQLLHGPKHLSNNLRFLDWSGYPSKSLPSNFQPVELVELHLLHGKIEWLWKGTKYLDKLKLIKLNNSLNLIATPDFARVPNLEKLVLNGCINLHEVHSSIMVHKRLTLLDLKNCKSLRSLPNKFEMESLETLILYGCSKIKRIPEFMGNMKCLSKLHLEETAITKLPSSIEHLTNLDSLHLRDCKNLVCFPSIFCSFKSLKDINLAGCSKLDGLLEKLWNVESLEKLIYEQDMEDIREMLSAQSSNSTCITPYKGLDVHHNSTEGNKLKRSHDEYEGVGASGEGSTNNVPHLKRIER</sequence>
<feature type="region of interest" description="Disordered" evidence="2">
    <location>
        <begin position="301"/>
        <end position="337"/>
    </location>
</feature>
<reference evidence="4" key="2">
    <citation type="submission" date="2021-01" db="UniProtKB">
        <authorList>
            <consortium name="EnsemblPlants"/>
        </authorList>
    </citation>
    <scope>IDENTIFICATION</scope>
</reference>
<evidence type="ECO:0000313" key="5">
    <source>
        <dbReference type="Proteomes" id="UP000594261"/>
    </source>
</evidence>
<keyword evidence="1" id="KW-0677">Repeat</keyword>
<name>A0A7N2LP84_QUELO</name>
<dbReference type="Gene3D" id="3.80.10.10">
    <property type="entry name" value="Ribonuclease Inhibitor"/>
    <property type="match status" value="2"/>
</dbReference>
<dbReference type="SUPFAM" id="SSF52058">
    <property type="entry name" value="L domain-like"/>
    <property type="match status" value="1"/>
</dbReference>
<dbReference type="AlphaFoldDB" id="A0A7N2LP84"/>
<organism evidence="4 5">
    <name type="scientific">Quercus lobata</name>
    <name type="common">Valley oak</name>
    <dbReference type="NCBI Taxonomy" id="97700"/>
    <lineage>
        <taxon>Eukaryota</taxon>
        <taxon>Viridiplantae</taxon>
        <taxon>Streptophyta</taxon>
        <taxon>Embryophyta</taxon>
        <taxon>Tracheophyta</taxon>
        <taxon>Spermatophyta</taxon>
        <taxon>Magnoliopsida</taxon>
        <taxon>eudicotyledons</taxon>
        <taxon>Gunneridae</taxon>
        <taxon>Pentapetalae</taxon>
        <taxon>rosids</taxon>
        <taxon>fabids</taxon>
        <taxon>Fagales</taxon>
        <taxon>Fagaceae</taxon>
        <taxon>Quercus</taxon>
    </lineage>
</organism>
<feature type="domain" description="Disease resistance R13L4/SHOC-2-like LRR" evidence="3">
    <location>
        <begin position="143"/>
        <end position="271"/>
    </location>
</feature>
<evidence type="ECO:0000313" key="4">
    <source>
        <dbReference type="EnsemblPlants" id="QL05p023697:mrna"/>
    </source>
</evidence>
<dbReference type="EMBL" id="LRBV02000005">
    <property type="status" value="NOT_ANNOTATED_CDS"/>
    <property type="molecule type" value="Genomic_DNA"/>
</dbReference>
<dbReference type="GO" id="GO:0006952">
    <property type="term" value="P:defense response"/>
    <property type="evidence" value="ECO:0007669"/>
    <property type="project" value="InterPro"/>
</dbReference>
<dbReference type="Pfam" id="PF23598">
    <property type="entry name" value="LRR_14"/>
    <property type="match status" value="1"/>
</dbReference>
<proteinExistence type="predicted"/>
<dbReference type="InterPro" id="IPR055414">
    <property type="entry name" value="LRR_R13L4/SHOC2-like"/>
</dbReference>
<evidence type="ECO:0000259" key="3">
    <source>
        <dbReference type="Pfam" id="PF23598"/>
    </source>
</evidence>
<dbReference type="EnsemblPlants" id="QL05p023697:mrna">
    <property type="protein sequence ID" value="QL05p023697:mrna"/>
    <property type="gene ID" value="QL05p023697"/>
</dbReference>
<dbReference type="Proteomes" id="UP000594261">
    <property type="component" value="Chromosome 5"/>
</dbReference>
<dbReference type="OMA" id="ADQHICK"/>
<evidence type="ECO:0000256" key="2">
    <source>
        <dbReference type="SAM" id="MobiDB-lite"/>
    </source>
</evidence>
<reference evidence="4 5" key="1">
    <citation type="journal article" date="2016" name="G3 (Bethesda)">
        <title>First Draft Assembly and Annotation of the Genome of a California Endemic Oak Quercus lobata Nee (Fagaceae).</title>
        <authorList>
            <person name="Sork V.L."/>
            <person name="Fitz-Gibbon S.T."/>
            <person name="Puiu D."/>
            <person name="Crepeau M."/>
            <person name="Gugger P.F."/>
            <person name="Sherman R."/>
            <person name="Stevens K."/>
            <person name="Langley C.H."/>
            <person name="Pellegrini M."/>
            <person name="Salzberg S.L."/>
        </authorList>
    </citation>
    <scope>NUCLEOTIDE SEQUENCE [LARGE SCALE GENOMIC DNA]</scope>
    <source>
        <strain evidence="4 5">cv. SW786</strain>
    </source>
</reference>
<protein>
    <recommendedName>
        <fullName evidence="3">Disease resistance R13L4/SHOC-2-like LRR domain-containing protein</fullName>
    </recommendedName>
</protein>
<dbReference type="InterPro" id="IPR032675">
    <property type="entry name" value="LRR_dom_sf"/>
</dbReference>
<keyword evidence="5" id="KW-1185">Reference proteome</keyword>
<dbReference type="Gramene" id="QL05p023697:mrna">
    <property type="protein sequence ID" value="QL05p023697:mrna"/>
    <property type="gene ID" value="QL05p023697"/>
</dbReference>
<dbReference type="PANTHER" id="PTHR11017">
    <property type="entry name" value="LEUCINE-RICH REPEAT-CONTAINING PROTEIN"/>
    <property type="match status" value="1"/>
</dbReference>
<accession>A0A7N2LP84</accession>
<dbReference type="PANTHER" id="PTHR11017:SF573">
    <property type="entry name" value="ADP-RIBOSYL CYCLASE_CYCLIC ADP-RIBOSE HYDROLASE"/>
    <property type="match status" value="1"/>
</dbReference>
<evidence type="ECO:0000256" key="1">
    <source>
        <dbReference type="ARBA" id="ARBA00022737"/>
    </source>
</evidence>
<dbReference type="InterPro" id="IPR044974">
    <property type="entry name" value="Disease_R_plants"/>
</dbReference>